<comment type="caution">
    <text evidence="2">The sequence shown here is derived from an EMBL/GenBank/DDBJ whole genome shotgun (WGS) entry which is preliminary data.</text>
</comment>
<accession>A0A178Z546</accession>
<dbReference type="AlphaFoldDB" id="A0A178Z546"/>
<feature type="transmembrane region" description="Helical" evidence="1">
    <location>
        <begin position="6"/>
        <end position="24"/>
    </location>
</feature>
<dbReference type="GeneID" id="30015572"/>
<dbReference type="EMBL" id="LVYI01000014">
    <property type="protein sequence ID" value="OAP54303.1"/>
    <property type="molecule type" value="Genomic_DNA"/>
</dbReference>
<dbReference type="RefSeq" id="XP_018687670.1">
    <property type="nucleotide sequence ID" value="XM_018842910.1"/>
</dbReference>
<sequence length="64" mass="7181">MAAELIWTIIFGLTATLVGLVTIWQNFRGVHVEVAAKADDDDDDNGLVVSKRSQPYRTWYGWGL</sequence>
<dbReference type="Proteomes" id="UP000078343">
    <property type="component" value="Unassembled WGS sequence"/>
</dbReference>
<organism evidence="2 3">
    <name type="scientific">Fonsecaea erecta</name>
    <dbReference type="NCBI Taxonomy" id="1367422"/>
    <lineage>
        <taxon>Eukaryota</taxon>
        <taxon>Fungi</taxon>
        <taxon>Dikarya</taxon>
        <taxon>Ascomycota</taxon>
        <taxon>Pezizomycotina</taxon>
        <taxon>Eurotiomycetes</taxon>
        <taxon>Chaetothyriomycetidae</taxon>
        <taxon>Chaetothyriales</taxon>
        <taxon>Herpotrichiellaceae</taxon>
        <taxon>Fonsecaea</taxon>
    </lineage>
</organism>
<dbReference type="OrthoDB" id="4160694at2759"/>
<proteinExistence type="predicted"/>
<keyword evidence="3" id="KW-1185">Reference proteome</keyword>
<gene>
    <name evidence="2" type="ORF">AYL99_11404</name>
</gene>
<evidence type="ECO:0000313" key="2">
    <source>
        <dbReference type="EMBL" id="OAP54303.1"/>
    </source>
</evidence>
<keyword evidence="1" id="KW-1133">Transmembrane helix</keyword>
<keyword evidence="1" id="KW-0812">Transmembrane</keyword>
<keyword evidence="1" id="KW-0472">Membrane</keyword>
<evidence type="ECO:0000256" key="1">
    <source>
        <dbReference type="SAM" id="Phobius"/>
    </source>
</evidence>
<name>A0A178Z546_9EURO</name>
<evidence type="ECO:0000313" key="3">
    <source>
        <dbReference type="Proteomes" id="UP000078343"/>
    </source>
</evidence>
<protein>
    <submittedName>
        <fullName evidence="2">Uncharacterized protein</fullName>
    </submittedName>
</protein>
<reference evidence="2 3" key="1">
    <citation type="submission" date="2016-04" db="EMBL/GenBank/DDBJ databases">
        <title>Draft genome of Fonsecaea erecta CBS 125763.</title>
        <authorList>
            <person name="Weiss V.A."/>
            <person name="Vicente V.A."/>
            <person name="Raittz R.T."/>
            <person name="Moreno L.F."/>
            <person name="De Souza E.M."/>
            <person name="Pedrosa F.O."/>
            <person name="Steffens M.B."/>
            <person name="Faoro H."/>
            <person name="Tadra-Sfeir M.Z."/>
            <person name="Najafzadeh M.J."/>
            <person name="Felipe M.S."/>
            <person name="Teixeira M."/>
            <person name="Sun J."/>
            <person name="Xi L."/>
            <person name="Gomes R."/>
            <person name="De Azevedo C.M."/>
            <person name="Salgado C.G."/>
            <person name="Da Silva M.B."/>
            <person name="Nascimento M.F."/>
            <person name="Queiroz-Telles F."/>
            <person name="Attili D.S."/>
            <person name="Gorbushina A."/>
        </authorList>
    </citation>
    <scope>NUCLEOTIDE SEQUENCE [LARGE SCALE GENOMIC DNA]</scope>
    <source>
        <strain evidence="2 3">CBS 125763</strain>
    </source>
</reference>